<dbReference type="GO" id="GO:0003700">
    <property type="term" value="F:DNA-binding transcription factor activity"/>
    <property type="evidence" value="ECO:0007669"/>
    <property type="project" value="InterPro"/>
</dbReference>
<evidence type="ECO:0000259" key="1">
    <source>
        <dbReference type="Pfam" id="PF01022"/>
    </source>
</evidence>
<feature type="domain" description="HTH arsR-type" evidence="1">
    <location>
        <begin position="26"/>
        <end position="67"/>
    </location>
</feature>
<dbReference type="EMBL" id="DRND01000290">
    <property type="protein sequence ID" value="HFC46961.1"/>
    <property type="molecule type" value="Genomic_DNA"/>
</dbReference>
<protein>
    <submittedName>
        <fullName evidence="2">ArsR family transcriptional regulator</fullName>
    </submittedName>
</protein>
<dbReference type="AlphaFoldDB" id="A0A7V2WT57"/>
<dbReference type="InterPro" id="IPR036390">
    <property type="entry name" value="WH_DNA-bd_sf"/>
</dbReference>
<sequence>MAMTMERRRVKGDPKKYRDEMWLQTKILTLLEEKGPLTVNEISQELSWPNDEIMMYLMAMRRYGLVEEAPKARRDRYYKYGKKERS</sequence>
<name>A0A7V2WT57_9BACT</name>
<comment type="caution">
    <text evidence="2">The sequence shown here is derived from an EMBL/GenBank/DDBJ whole genome shotgun (WGS) entry which is preliminary data.</text>
</comment>
<evidence type="ECO:0000313" key="2">
    <source>
        <dbReference type="EMBL" id="HFC46961.1"/>
    </source>
</evidence>
<dbReference type="InterPro" id="IPR001845">
    <property type="entry name" value="HTH_ArsR_DNA-bd_dom"/>
</dbReference>
<reference evidence="2" key="1">
    <citation type="journal article" date="2020" name="mSystems">
        <title>Genome- and Community-Level Interaction Insights into Carbon Utilization and Element Cycling Functions of Hydrothermarchaeota in Hydrothermal Sediment.</title>
        <authorList>
            <person name="Zhou Z."/>
            <person name="Liu Y."/>
            <person name="Xu W."/>
            <person name="Pan J."/>
            <person name="Luo Z.H."/>
            <person name="Li M."/>
        </authorList>
    </citation>
    <scope>NUCLEOTIDE SEQUENCE [LARGE SCALE GENOMIC DNA]</scope>
    <source>
        <strain evidence="2">HyVt-503</strain>
    </source>
</reference>
<dbReference type="Proteomes" id="UP000885797">
    <property type="component" value="Unassembled WGS sequence"/>
</dbReference>
<dbReference type="InterPro" id="IPR036388">
    <property type="entry name" value="WH-like_DNA-bd_sf"/>
</dbReference>
<accession>A0A7V2WT57</accession>
<organism evidence="2">
    <name type="scientific">Dissulfuribacter thermophilus</name>
    <dbReference type="NCBI Taxonomy" id="1156395"/>
    <lineage>
        <taxon>Bacteria</taxon>
        <taxon>Pseudomonadati</taxon>
        <taxon>Thermodesulfobacteriota</taxon>
        <taxon>Dissulfuribacteria</taxon>
        <taxon>Dissulfuribacterales</taxon>
        <taxon>Dissulfuribacteraceae</taxon>
        <taxon>Dissulfuribacter</taxon>
    </lineage>
</organism>
<dbReference type="Pfam" id="PF01022">
    <property type="entry name" value="HTH_5"/>
    <property type="match status" value="1"/>
</dbReference>
<dbReference type="SUPFAM" id="SSF46785">
    <property type="entry name" value="Winged helix' DNA-binding domain"/>
    <property type="match status" value="1"/>
</dbReference>
<dbReference type="Gene3D" id="1.10.10.10">
    <property type="entry name" value="Winged helix-like DNA-binding domain superfamily/Winged helix DNA-binding domain"/>
    <property type="match status" value="1"/>
</dbReference>
<proteinExistence type="predicted"/>
<gene>
    <name evidence="2" type="ORF">ENJ63_03680</name>
</gene>